<dbReference type="RefSeq" id="WP_224191974.1">
    <property type="nucleotide sequence ID" value="NZ_JAIRAU010000013.1"/>
</dbReference>
<accession>A0ABS7TPP7</accession>
<organism evidence="3 4">
    <name type="scientific">Nannocystis pusilla</name>
    <dbReference type="NCBI Taxonomy" id="889268"/>
    <lineage>
        <taxon>Bacteria</taxon>
        <taxon>Pseudomonadati</taxon>
        <taxon>Myxococcota</taxon>
        <taxon>Polyangia</taxon>
        <taxon>Nannocystales</taxon>
        <taxon>Nannocystaceae</taxon>
        <taxon>Nannocystis</taxon>
    </lineage>
</organism>
<sequence>MIRAWTGAWAVMIAGCTGGAPDLNPGSPTAPTKATPVAADVPTKVASGAPSPAGASAGAGEDWLVWWFHDDTWRTRWLRVEGEAASVVGQREALIVGDAARLWQIERADTEVAVKSCQCAHDDLKRCPDDGKVTMLGLRARELGGDATVTIHEARAEPLQGDDMEFGLQVVGGAQARLIVESSEGGYFCGAHGSYDVADTVFDVAAGRKLELPADWWKQLPEPIRRAAVQSIEKEYNGCQGADLSTDQLMNEYVRFAGAALALVRGAPTITWKLAAEVMYVCSSDYALTGTSTSGLVAEAAPLGLAGPLPAGLSAALTSIGDAESLGFSRLTLPDPERAARLAAFTAASERPWPALSTRARGAGGSAGQAKVDEGRKKTREKSYAEAIAAFDAALELDADLASAYAGRGYAHLLAGDRERARADFKTALRKSDEAKLQAAVWFNMGTLAVQENDTKAARTAFEKSQALRPSKQAEAALAGLAAPGN</sequence>
<dbReference type="InterPro" id="IPR019734">
    <property type="entry name" value="TPR_rpt"/>
</dbReference>
<keyword evidence="4" id="KW-1185">Reference proteome</keyword>
<comment type="caution">
    <text evidence="3">The sequence shown here is derived from an EMBL/GenBank/DDBJ whole genome shotgun (WGS) entry which is preliminary data.</text>
</comment>
<dbReference type="SUPFAM" id="SSF48452">
    <property type="entry name" value="TPR-like"/>
    <property type="match status" value="1"/>
</dbReference>
<evidence type="ECO:0000256" key="2">
    <source>
        <dbReference type="SAM" id="MobiDB-lite"/>
    </source>
</evidence>
<dbReference type="Proteomes" id="UP001139031">
    <property type="component" value="Unassembled WGS sequence"/>
</dbReference>
<dbReference type="Pfam" id="PF13181">
    <property type="entry name" value="TPR_8"/>
    <property type="match status" value="1"/>
</dbReference>
<dbReference type="InterPro" id="IPR011990">
    <property type="entry name" value="TPR-like_helical_dom_sf"/>
</dbReference>
<dbReference type="PROSITE" id="PS51257">
    <property type="entry name" value="PROKAR_LIPOPROTEIN"/>
    <property type="match status" value="1"/>
</dbReference>
<evidence type="ECO:0000313" key="3">
    <source>
        <dbReference type="EMBL" id="MBZ5710203.1"/>
    </source>
</evidence>
<evidence type="ECO:0000256" key="1">
    <source>
        <dbReference type="PROSITE-ProRule" id="PRU00339"/>
    </source>
</evidence>
<name>A0ABS7TPP7_9BACT</name>
<dbReference type="SMART" id="SM00028">
    <property type="entry name" value="TPR"/>
    <property type="match status" value="3"/>
</dbReference>
<dbReference type="Gene3D" id="1.25.40.10">
    <property type="entry name" value="Tetratricopeptide repeat domain"/>
    <property type="match status" value="1"/>
</dbReference>
<protein>
    <recommendedName>
        <fullName evidence="5">Tetratricopeptide repeat protein</fullName>
    </recommendedName>
</protein>
<reference evidence="3" key="1">
    <citation type="submission" date="2021-08" db="EMBL/GenBank/DDBJ databases">
        <authorList>
            <person name="Stevens D.C."/>
        </authorList>
    </citation>
    <scope>NUCLEOTIDE SEQUENCE</scope>
    <source>
        <strain evidence="3">DSM 53165</strain>
    </source>
</reference>
<keyword evidence="1" id="KW-0802">TPR repeat</keyword>
<gene>
    <name evidence="3" type="ORF">K7C98_13135</name>
</gene>
<evidence type="ECO:0000313" key="4">
    <source>
        <dbReference type="Proteomes" id="UP001139031"/>
    </source>
</evidence>
<feature type="repeat" description="TPR" evidence="1">
    <location>
        <begin position="439"/>
        <end position="472"/>
    </location>
</feature>
<dbReference type="PROSITE" id="PS50005">
    <property type="entry name" value="TPR"/>
    <property type="match status" value="1"/>
</dbReference>
<feature type="region of interest" description="Disordered" evidence="2">
    <location>
        <begin position="358"/>
        <end position="378"/>
    </location>
</feature>
<evidence type="ECO:0008006" key="5">
    <source>
        <dbReference type="Google" id="ProtNLM"/>
    </source>
</evidence>
<proteinExistence type="predicted"/>
<dbReference type="EMBL" id="JAIRAU010000013">
    <property type="protein sequence ID" value="MBZ5710203.1"/>
    <property type="molecule type" value="Genomic_DNA"/>
</dbReference>